<gene>
    <name evidence="4" type="ORF">BKCO1_1000542</name>
</gene>
<evidence type="ECO:0000313" key="5">
    <source>
        <dbReference type="Proteomes" id="UP000183809"/>
    </source>
</evidence>
<comment type="similarity">
    <text evidence="1 2">Belongs to the iron/ascorbate-dependent oxidoreductase family.</text>
</comment>
<feature type="domain" description="Fe2OG dioxygenase" evidence="3">
    <location>
        <begin position="183"/>
        <end position="299"/>
    </location>
</feature>
<keyword evidence="5" id="KW-1185">Reference proteome</keyword>
<protein>
    <submittedName>
        <fullName evidence="4">Clavaminate synthase-like protein</fullName>
    </submittedName>
</protein>
<dbReference type="Pfam" id="PF03171">
    <property type="entry name" value="2OG-FeII_Oxy"/>
    <property type="match status" value="1"/>
</dbReference>
<evidence type="ECO:0000256" key="2">
    <source>
        <dbReference type="RuleBase" id="RU003682"/>
    </source>
</evidence>
<name>A0A1J9RL03_9PEZI</name>
<dbReference type="RefSeq" id="XP_020135493.1">
    <property type="nucleotide sequence ID" value="XM_020269951.1"/>
</dbReference>
<dbReference type="InterPro" id="IPR027443">
    <property type="entry name" value="IPNS-like_sf"/>
</dbReference>
<reference evidence="4 5" key="1">
    <citation type="submission" date="2016-10" db="EMBL/GenBank/DDBJ databases">
        <title>Proteomics and genomics reveal pathogen-plant mechanisms compatible with a hemibiotrophic lifestyle of Diplodia corticola.</title>
        <authorList>
            <person name="Fernandes I."/>
            <person name="De Jonge R."/>
            <person name="Van De Peer Y."/>
            <person name="Devreese B."/>
            <person name="Alves A."/>
            <person name="Esteves A.C."/>
        </authorList>
    </citation>
    <scope>NUCLEOTIDE SEQUENCE [LARGE SCALE GENOMIC DNA]</scope>
    <source>
        <strain evidence="4 5">CBS 112549</strain>
    </source>
</reference>
<sequence>MSTTIRLLDGKALAPNASVAEQDAFCEALIEGFSKQGMVKLINHGIPDEDIDGIFQWNRKFFQLPDHVKRSVAHPPRANPNRGWVCAGQERSDNITDFEKGVKQRANKDGVFDLKESFDTGAIDDPLYANKWPAESDIPGFRAHMEKFYDMCQDVHIGILRALERGFRGRGVKVDLVERCRENVSEMRLNYYPPIDIPSLRTGRMSRISEHTDFGTVTLLFQDSVGGLEVESQSAPGTYFPVEASSASEILVNIGDSLQRLTNDVLTSVSHRVTVPVSERDREAGVLAPRYSVAYFAKVARGESLKPIEVFVDEERGCPAKYPDLTAWEWNQIKLQKIYG</sequence>
<dbReference type="GO" id="GO:0046872">
    <property type="term" value="F:metal ion binding"/>
    <property type="evidence" value="ECO:0007669"/>
    <property type="project" value="UniProtKB-KW"/>
</dbReference>
<organism evidence="4 5">
    <name type="scientific">Diplodia corticola</name>
    <dbReference type="NCBI Taxonomy" id="236234"/>
    <lineage>
        <taxon>Eukaryota</taxon>
        <taxon>Fungi</taxon>
        <taxon>Dikarya</taxon>
        <taxon>Ascomycota</taxon>
        <taxon>Pezizomycotina</taxon>
        <taxon>Dothideomycetes</taxon>
        <taxon>Dothideomycetes incertae sedis</taxon>
        <taxon>Botryosphaeriales</taxon>
        <taxon>Botryosphaeriaceae</taxon>
        <taxon>Diplodia</taxon>
    </lineage>
</organism>
<comment type="caution">
    <text evidence="4">The sequence shown here is derived from an EMBL/GenBank/DDBJ whole genome shotgun (WGS) entry which is preliminary data.</text>
</comment>
<dbReference type="InterPro" id="IPR044861">
    <property type="entry name" value="IPNS-like_FE2OG_OXY"/>
</dbReference>
<evidence type="ECO:0000256" key="1">
    <source>
        <dbReference type="ARBA" id="ARBA00008056"/>
    </source>
</evidence>
<evidence type="ECO:0000313" key="4">
    <source>
        <dbReference type="EMBL" id="OJD40650.1"/>
    </source>
</evidence>
<dbReference type="OrthoDB" id="288590at2759"/>
<dbReference type="GO" id="GO:0016491">
    <property type="term" value="F:oxidoreductase activity"/>
    <property type="evidence" value="ECO:0007669"/>
    <property type="project" value="UniProtKB-KW"/>
</dbReference>
<keyword evidence="2" id="KW-0560">Oxidoreductase</keyword>
<dbReference type="STRING" id="236234.A0A1J9RL03"/>
<dbReference type="Gene3D" id="2.60.120.330">
    <property type="entry name" value="B-lactam Antibiotic, Isopenicillin N Synthase, Chain"/>
    <property type="match status" value="1"/>
</dbReference>
<keyword evidence="2" id="KW-0408">Iron</keyword>
<dbReference type="Pfam" id="PF14226">
    <property type="entry name" value="DIOX_N"/>
    <property type="match status" value="1"/>
</dbReference>
<dbReference type="PROSITE" id="PS51471">
    <property type="entry name" value="FE2OG_OXY"/>
    <property type="match status" value="1"/>
</dbReference>
<evidence type="ECO:0000259" key="3">
    <source>
        <dbReference type="PROSITE" id="PS51471"/>
    </source>
</evidence>
<accession>A0A1J9RL03</accession>
<dbReference type="InterPro" id="IPR026992">
    <property type="entry name" value="DIOX_N"/>
</dbReference>
<dbReference type="AlphaFoldDB" id="A0A1J9RL03"/>
<proteinExistence type="inferred from homology"/>
<keyword evidence="2" id="KW-0479">Metal-binding</keyword>
<dbReference type="InterPro" id="IPR005123">
    <property type="entry name" value="Oxoglu/Fe-dep_dioxygenase_dom"/>
</dbReference>
<dbReference type="EMBL" id="MNUE01000001">
    <property type="protein sequence ID" value="OJD40650.1"/>
    <property type="molecule type" value="Genomic_DNA"/>
</dbReference>
<dbReference type="GO" id="GO:0044283">
    <property type="term" value="P:small molecule biosynthetic process"/>
    <property type="evidence" value="ECO:0007669"/>
    <property type="project" value="UniProtKB-ARBA"/>
</dbReference>
<dbReference type="GeneID" id="31010210"/>
<dbReference type="PANTHER" id="PTHR47990">
    <property type="entry name" value="2-OXOGLUTARATE (2OG) AND FE(II)-DEPENDENT OXYGENASE SUPERFAMILY PROTEIN-RELATED"/>
    <property type="match status" value="1"/>
</dbReference>
<dbReference type="Proteomes" id="UP000183809">
    <property type="component" value="Unassembled WGS sequence"/>
</dbReference>
<dbReference type="SUPFAM" id="SSF51197">
    <property type="entry name" value="Clavaminate synthase-like"/>
    <property type="match status" value="1"/>
</dbReference>
<dbReference type="InterPro" id="IPR050231">
    <property type="entry name" value="Iron_ascorbate_oxido_reductase"/>
</dbReference>